<dbReference type="OrthoDB" id="1050035at2"/>
<sequence>MKKNILLGSVLLFIMVITLGVSISRTQNVNSDLFSLVGVEQLSYAEVIGPVEVTCSGGSSGTCFKMGYQEGLYGTCYFFCTFTGYQSDYCSSWYVNLVNFCTIIGGI</sequence>
<evidence type="ECO:0008006" key="8">
    <source>
        <dbReference type="Google" id="ProtNLM"/>
    </source>
</evidence>
<evidence type="ECO:0000313" key="7">
    <source>
        <dbReference type="Proteomes" id="UP000266644"/>
    </source>
</evidence>
<reference evidence="3" key="1">
    <citation type="book" date="2014" name="THE 24TH EUROPEAN CONGRESS OF CLINICAL MICROBIOLOGY AND INFECTIOUS DISEASES" publisher="ECCMID 2014" city="Barcelona, Spain">
        <title>Identification of resistance genes in three multidrug-resistant Bacteroides fragilis isolates by whole genome sequencing.</title>
        <editorList>
            <person name="Unknown"/>
            <person name="A."/>
        </editorList>
        <authorList>
            <person name="Sydenham T.V."/>
            <person name="Hasman H."/>
            <person name="Wang M."/>
            <person name="Soki J."/>
            <person name="Nagy E."/>
            <person name="Justesen U.S."/>
        </authorList>
    </citation>
    <scope>NUCLEOTIDE SEQUENCE</scope>
    <source>
        <strain evidence="3">DCMSKEJBY0001B</strain>
    </source>
</reference>
<dbReference type="EMBL" id="JAPTZU010000004">
    <property type="protein sequence ID" value="MCZ2687740.1"/>
    <property type="molecule type" value="Genomic_DNA"/>
</dbReference>
<dbReference type="EMBL" id="CP036553">
    <property type="protein sequence ID" value="QCQ35608.1"/>
    <property type="molecule type" value="Genomic_DNA"/>
</dbReference>
<evidence type="ECO:0000313" key="3">
    <source>
        <dbReference type="EMBL" id="QCQ44502.1"/>
    </source>
</evidence>
<evidence type="ECO:0000313" key="6">
    <source>
        <dbReference type="Proteomes" id="UP000036847"/>
    </source>
</evidence>
<dbReference type="Proteomes" id="UP000266644">
    <property type="component" value="Unassembled WGS sequence"/>
</dbReference>
<name>A0A396C1D7_BACFG</name>
<organism evidence="4 7">
    <name type="scientific">Bacteroides fragilis</name>
    <dbReference type="NCBI Taxonomy" id="817"/>
    <lineage>
        <taxon>Bacteria</taxon>
        <taxon>Pseudomonadati</taxon>
        <taxon>Bacteroidota</taxon>
        <taxon>Bacteroidia</taxon>
        <taxon>Bacteroidales</taxon>
        <taxon>Bacteroidaceae</taxon>
        <taxon>Bacteroides</taxon>
    </lineage>
</organism>
<reference evidence="4 7" key="2">
    <citation type="submission" date="2018-08" db="EMBL/GenBank/DDBJ databases">
        <title>A genome reference for cultivated species of the human gut microbiota.</title>
        <authorList>
            <person name="Zou Y."/>
            <person name="Xue W."/>
            <person name="Luo G."/>
        </authorList>
    </citation>
    <scope>NUCLEOTIDE SEQUENCE [LARGE SCALE GENOMIC DNA]</scope>
    <source>
        <strain evidence="4 7">AM18-6</strain>
    </source>
</reference>
<proteinExistence type="predicted"/>
<dbReference type="Proteomes" id="UP000036847">
    <property type="component" value="Chromosome"/>
</dbReference>
<dbReference type="EMBL" id="CP036546">
    <property type="protein sequence ID" value="QCQ44502.1"/>
    <property type="molecule type" value="Genomic_DNA"/>
</dbReference>
<evidence type="ECO:0000313" key="2">
    <source>
        <dbReference type="EMBL" id="QCQ35608.1"/>
    </source>
</evidence>
<reference evidence="1" key="4">
    <citation type="submission" date="2022-12" db="EMBL/GenBank/DDBJ databases">
        <title>Development of a Multilocus Sequence Typing Scheme for Bacteroides fragilis Based on Whole Genome Sequencing Data and Clinical Application.</title>
        <authorList>
            <person name="Nielsen F.D."/>
            <person name="Justesen U.S."/>
        </authorList>
    </citation>
    <scope>NUCLEOTIDE SEQUENCE</scope>
    <source>
        <strain evidence="1">BF_AM_ODE_DK_2015_4</strain>
    </source>
</reference>
<accession>A0A396C1D7</accession>
<reference evidence="5 6" key="3">
    <citation type="submission" date="2019-03" db="EMBL/GenBank/DDBJ databases">
        <title>Complete genome assembly of MDR B. fragilis.</title>
        <authorList>
            <person name="Sydenham T.V."/>
            <person name="Hasman H."/>
            <person name="Justesen U.S."/>
        </authorList>
    </citation>
    <scope>NUCLEOTIDE SEQUENCE [LARGE SCALE GENOMIC DNA]</scope>
    <source>
        <strain evidence="2 5">DCMOUH0067B</strain>
        <strain evidence="3 6">DCMSKEJBY0001B</strain>
    </source>
</reference>
<dbReference type="GeneID" id="99669994"/>
<evidence type="ECO:0000313" key="5">
    <source>
        <dbReference type="Proteomes" id="UP000028294"/>
    </source>
</evidence>
<evidence type="ECO:0000313" key="4">
    <source>
        <dbReference type="EMBL" id="RHH10026.1"/>
    </source>
</evidence>
<protein>
    <recommendedName>
        <fullName evidence="8">NVEALA family protein</fullName>
    </recommendedName>
</protein>
<dbReference type="Proteomes" id="UP000028294">
    <property type="component" value="Chromosome"/>
</dbReference>
<dbReference type="RefSeq" id="WP_005810792.1">
    <property type="nucleotide sequence ID" value="NZ_CABJEQ010000022.1"/>
</dbReference>
<dbReference type="AlphaFoldDB" id="A0A396C1D7"/>
<dbReference type="Proteomes" id="UP001079672">
    <property type="component" value="Unassembled WGS sequence"/>
</dbReference>
<evidence type="ECO:0000313" key="1">
    <source>
        <dbReference type="EMBL" id="MCZ2687740.1"/>
    </source>
</evidence>
<gene>
    <name evidence="4" type="ORF">DW228_13150</name>
    <name evidence="3" type="ORF">EC80_006380</name>
    <name evidence="2" type="ORF">IA74_005580</name>
    <name evidence="1" type="ORF">O1433_09535</name>
</gene>
<dbReference type="EMBL" id="QRJE01000020">
    <property type="protein sequence ID" value="RHH10026.1"/>
    <property type="molecule type" value="Genomic_DNA"/>
</dbReference>